<evidence type="ECO:0000256" key="9">
    <source>
        <dbReference type="ARBA" id="ARBA00023180"/>
    </source>
</evidence>
<dbReference type="OrthoDB" id="6347558at2759"/>
<dbReference type="SMART" id="SM00079">
    <property type="entry name" value="PBPe"/>
    <property type="match status" value="1"/>
</dbReference>
<evidence type="ECO:0000256" key="5">
    <source>
        <dbReference type="ARBA" id="ARBA00022989"/>
    </source>
</evidence>
<evidence type="ECO:0000313" key="18">
    <source>
        <dbReference type="EMBL" id="OWF41423.1"/>
    </source>
</evidence>
<comment type="subcellular location">
    <subcellularLocation>
        <location evidence="1">Cell membrane</location>
        <topology evidence="1">Multi-pass membrane protein</topology>
    </subcellularLocation>
</comment>
<dbReference type="GO" id="GO:0005886">
    <property type="term" value="C:plasma membrane"/>
    <property type="evidence" value="ECO:0007669"/>
    <property type="project" value="UniProtKB-SubCell"/>
</dbReference>
<keyword evidence="5 15" id="KW-1133">Transmembrane helix</keyword>
<evidence type="ECO:0000256" key="2">
    <source>
        <dbReference type="ARBA" id="ARBA00022448"/>
    </source>
</evidence>
<feature type="transmembrane region" description="Helical" evidence="15">
    <location>
        <begin position="714"/>
        <end position="738"/>
    </location>
</feature>
<feature type="binding site" evidence="12">
    <location>
        <position position="576"/>
    </location>
    <ligand>
        <name>L-glutamate</name>
        <dbReference type="ChEBI" id="CHEBI:29985"/>
    </ligand>
</feature>
<dbReference type="GO" id="GO:0038023">
    <property type="term" value="F:signaling receptor activity"/>
    <property type="evidence" value="ECO:0007669"/>
    <property type="project" value="InterPro"/>
</dbReference>
<evidence type="ECO:0000256" key="6">
    <source>
        <dbReference type="ARBA" id="ARBA00023065"/>
    </source>
</evidence>
<keyword evidence="4 15" id="KW-0812">Transmembrane</keyword>
<evidence type="ECO:0000256" key="3">
    <source>
        <dbReference type="ARBA" id="ARBA00022475"/>
    </source>
</evidence>
<dbReference type="GO" id="GO:0015276">
    <property type="term" value="F:ligand-gated monoatomic ion channel activity"/>
    <property type="evidence" value="ECO:0007669"/>
    <property type="project" value="InterPro"/>
</dbReference>
<dbReference type="Pfam" id="PF10613">
    <property type="entry name" value="Lig_chan-Glu_bd"/>
    <property type="match status" value="1"/>
</dbReference>
<keyword evidence="8 18" id="KW-0675">Receptor</keyword>
<keyword evidence="11" id="KW-0407">Ion channel</keyword>
<keyword evidence="7 15" id="KW-0472">Membrane</keyword>
<feature type="domain" description="Ionotropic glutamate receptor L-glutamate and glycine-binding" evidence="17">
    <location>
        <begin position="342"/>
        <end position="399"/>
    </location>
</feature>
<keyword evidence="19" id="KW-1185">Reference proteome</keyword>
<evidence type="ECO:0000256" key="10">
    <source>
        <dbReference type="ARBA" id="ARBA00023286"/>
    </source>
</evidence>
<dbReference type="PANTHER" id="PTHR42643:SF24">
    <property type="entry name" value="IONOTROPIC RECEPTOR 60A"/>
    <property type="match status" value="1"/>
</dbReference>
<feature type="binding site" evidence="12">
    <location>
        <position position="410"/>
    </location>
    <ligand>
        <name>L-glutamate</name>
        <dbReference type="ChEBI" id="CHEBI:29985"/>
    </ligand>
</feature>
<evidence type="ECO:0000256" key="11">
    <source>
        <dbReference type="ARBA" id="ARBA00023303"/>
    </source>
</evidence>
<dbReference type="InterPro" id="IPR001320">
    <property type="entry name" value="Iontro_rcpt_C"/>
</dbReference>
<evidence type="ECO:0000256" key="15">
    <source>
        <dbReference type="SAM" id="Phobius"/>
    </source>
</evidence>
<dbReference type="Gene3D" id="1.10.287.70">
    <property type="match status" value="1"/>
</dbReference>
<dbReference type="Proteomes" id="UP000242188">
    <property type="component" value="Unassembled WGS sequence"/>
</dbReference>
<proteinExistence type="predicted"/>
<dbReference type="InterPro" id="IPR001508">
    <property type="entry name" value="Iono_Glu_rcpt_met"/>
</dbReference>
<sequence length="768" mass="87011">MEFRRVGMDSILLAVDLQYLGGLTKQLINDNIPVLALGRINRVPVPDVNGDNDCRSSFPPPETANSQDECLPPVDSVEHMSTLQHNHSLSYLDSNIIAVLHHLRWTTQIILYEKAIEFYVDRIIRVLSNEGRFVVAYEVGTMNQDQVQVLLETLDGPSGDHKINITIMGHTTCVEHVLFTAGQYVRNNQRRSSLSIRSLWLVFLLQDDNNLYRIQEYAANIDNVAVILLPTFFVGTDKNNGTTDILQLVRKALFNIGSNSTMTTMNKSDMNYLILELLQSELQGCHWSPVQTLMFTVGGRGWSHVGYVDTMGRTAFHAEIFPNTRFGFNHRKFAVSTLEWAPFVIASPNNTYTGLCFDLLDHLASSLNFTFEIDRPPDGQWGVINANGTWTGMVGQLAEAEIDIVVAPLSTQAKREKVMDFTYSFYIDYTTILMKKKDPTTTKWRTLIDPFSEELLLCVLISLPVMSMLLFLFERFSPFYVGDEEREGQSGLHTYQDAFWYMYGALLTQGGEHLPRSQTGRTLLSSWWLFCIIMMATYSGNLIAFLTVNKDKPPFSTVAGMLQQDHYRWGTIGGSSWITAFNETQAPDLMKVWAGMLEFNASDNSILSSQSSEHFKKVLGGGYAYIGDKTQMEIKMAEECSLLISDDEFMPLQYALGLPNFSPYTKMFSDELLHIHESGLLHIWKSRWWPQRNFCDGELVTSAKTITLIDVQSAFYLIGIGLTLATLIIIIEKVTFWYQTKVTSRKFQNDSKVNESTNVTIKYIGTNS</sequence>
<reference evidence="18 19" key="1">
    <citation type="journal article" date="2017" name="Nat. Ecol. Evol.">
        <title>Scallop genome provides insights into evolution of bilaterian karyotype and development.</title>
        <authorList>
            <person name="Wang S."/>
            <person name="Zhang J."/>
            <person name="Jiao W."/>
            <person name="Li J."/>
            <person name="Xun X."/>
            <person name="Sun Y."/>
            <person name="Guo X."/>
            <person name="Huan P."/>
            <person name="Dong B."/>
            <person name="Zhang L."/>
            <person name="Hu X."/>
            <person name="Sun X."/>
            <person name="Wang J."/>
            <person name="Zhao C."/>
            <person name="Wang Y."/>
            <person name="Wang D."/>
            <person name="Huang X."/>
            <person name="Wang R."/>
            <person name="Lv J."/>
            <person name="Li Y."/>
            <person name="Zhang Z."/>
            <person name="Liu B."/>
            <person name="Lu W."/>
            <person name="Hui Y."/>
            <person name="Liang J."/>
            <person name="Zhou Z."/>
            <person name="Hou R."/>
            <person name="Li X."/>
            <person name="Liu Y."/>
            <person name="Li H."/>
            <person name="Ning X."/>
            <person name="Lin Y."/>
            <person name="Zhao L."/>
            <person name="Xing Q."/>
            <person name="Dou J."/>
            <person name="Li Y."/>
            <person name="Mao J."/>
            <person name="Guo H."/>
            <person name="Dou H."/>
            <person name="Li T."/>
            <person name="Mu C."/>
            <person name="Jiang W."/>
            <person name="Fu Q."/>
            <person name="Fu X."/>
            <person name="Miao Y."/>
            <person name="Liu J."/>
            <person name="Yu Q."/>
            <person name="Li R."/>
            <person name="Liao H."/>
            <person name="Li X."/>
            <person name="Kong Y."/>
            <person name="Jiang Z."/>
            <person name="Chourrout D."/>
            <person name="Li R."/>
            <person name="Bao Z."/>
        </authorList>
    </citation>
    <scope>NUCLEOTIDE SEQUENCE [LARGE SCALE GENOMIC DNA]</scope>
    <source>
        <strain evidence="18 19">PY_sf001</strain>
    </source>
</reference>
<feature type="transmembrane region" description="Helical" evidence="15">
    <location>
        <begin position="527"/>
        <end position="548"/>
    </location>
</feature>
<dbReference type="GO" id="GO:0050906">
    <property type="term" value="P:detection of stimulus involved in sensory perception"/>
    <property type="evidence" value="ECO:0007669"/>
    <property type="project" value="UniProtKB-ARBA"/>
</dbReference>
<dbReference type="FunFam" id="1.10.287.70:FF:000143">
    <property type="entry name" value="Probable glutamate receptor"/>
    <property type="match status" value="1"/>
</dbReference>
<dbReference type="FunFam" id="3.40.190.10:FF:000024">
    <property type="entry name" value="Glutamate receptor, ionotropic, delta 1"/>
    <property type="match status" value="1"/>
</dbReference>
<evidence type="ECO:0000259" key="16">
    <source>
        <dbReference type="SMART" id="SM00079"/>
    </source>
</evidence>
<dbReference type="SMART" id="SM00918">
    <property type="entry name" value="Lig_chan-Glu_bd"/>
    <property type="match status" value="1"/>
</dbReference>
<evidence type="ECO:0000256" key="4">
    <source>
        <dbReference type="ARBA" id="ARBA00022692"/>
    </source>
</evidence>
<feature type="region of interest" description="Disordered" evidence="14">
    <location>
        <begin position="50"/>
        <end position="69"/>
    </location>
</feature>
<feature type="binding site" evidence="12">
    <location>
        <position position="408"/>
    </location>
    <ligand>
        <name>L-glutamate</name>
        <dbReference type="ChEBI" id="CHEBI:29985"/>
    </ligand>
</feature>
<evidence type="ECO:0000256" key="1">
    <source>
        <dbReference type="ARBA" id="ARBA00004651"/>
    </source>
</evidence>
<gene>
    <name evidence="18" type="ORF">KP79_PYT20592</name>
</gene>
<feature type="transmembrane region" description="Helical" evidence="15">
    <location>
        <begin position="455"/>
        <end position="473"/>
    </location>
</feature>
<feature type="disulfide bond" evidence="13">
    <location>
        <begin position="640"/>
        <end position="695"/>
    </location>
</feature>
<accession>A0A210PY72</accession>
<name>A0A210PY72_MIZYE</name>
<keyword evidence="10" id="KW-1071">Ligand-gated ion channel</keyword>
<organism evidence="18 19">
    <name type="scientific">Mizuhopecten yessoensis</name>
    <name type="common">Japanese scallop</name>
    <name type="synonym">Patinopecten yessoensis</name>
    <dbReference type="NCBI Taxonomy" id="6573"/>
    <lineage>
        <taxon>Eukaryota</taxon>
        <taxon>Metazoa</taxon>
        <taxon>Spiralia</taxon>
        <taxon>Lophotrochozoa</taxon>
        <taxon>Mollusca</taxon>
        <taxon>Bivalvia</taxon>
        <taxon>Autobranchia</taxon>
        <taxon>Pteriomorphia</taxon>
        <taxon>Pectinida</taxon>
        <taxon>Pectinoidea</taxon>
        <taxon>Pectinidae</taxon>
        <taxon>Mizuhopecten</taxon>
    </lineage>
</organism>
<evidence type="ECO:0000259" key="17">
    <source>
        <dbReference type="SMART" id="SM00918"/>
    </source>
</evidence>
<evidence type="ECO:0000313" key="19">
    <source>
        <dbReference type="Proteomes" id="UP000242188"/>
    </source>
</evidence>
<feature type="binding site" evidence="12">
    <location>
        <position position="415"/>
    </location>
    <ligand>
        <name>L-glutamate</name>
        <dbReference type="ChEBI" id="CHEBI:29985"/>
    </ligand>
</feature>
<keyword evidence="13" id="KW-1015">Disulfide bond</keyword>
<protein>
    <submittedName>
        <fullName evidence="18">Glutamate receptor ionotropic, kainate 2</fullName>
    </submittedName>
</protein>
<keyword evidence="3" id="KW-1003">Cell membrane</keyword>
<evidence type="ECO:0000256" key="14">
    <source>
        <dbReference type="SAM" id="MobiDB-lite"/>
    </source>
</evidence>
<dbReference type="SUPFAM" id="SSF53850">
    <property type="entry name" value="Periplasmic binding protein-like II"/>
    <property type="match status" value="1"/>
</dbReference>
<dbReference type="InterPro" id="IPR052192">
    <property type="entry name" value="Insect_Ionotropic_Sensory_Rcpt"/>
</dbReference>
<dbReference type="Pfam" id="PF00060">
    <property type="entry name" value="Lig_chan"/>
    <property type="match status" value="1"/>
</dbReference>
<evidence type="ECO:0000256" key="8">
    <source>
        <dbReference type="ARBA" id="ARBA00023170"/>
    </source>
</evidence>
<comment type="caution">
    <text evidence="18">The sequence shown here is derived from an EMBL/GenBank/DDBJ whole genome shotgun (WGS) entry which is preliminary data.</text>
</comment>
<feature type="domain" description="Ionotropic glutamate receptor C-terminal" evidence="16">
    <location>
        <begin position="332"/>
        <end position="691"/>
    </location>
</feature>
<keyword evidence="2" id="KW-0813">Transport</keyword>
<evidence type="ECO:0000256" key="13">
    <source>
        <dbReference type="PIRSR" id="PIRSR601508-3"/>
    </source>
</evidence>
<keyword evidence="6" id="KW-0406">Ion transport</keyword>
<evidence type="ECO:0000256" key="7">
    <source>
        <dbReference type="ARBA" id="ARBA00023136"/>
    </source>
</evidence>
<dbReference type="SUPFAM" id="SSF81324">
    <property type="entry name" value="Voltage-gated potassium channels"/>
    <property type="match status" value="1"/>
</dbReference>
<dbReference type="PANTHER" id="PTHR42643">
    <property type="entry name" value="IONOTROPIC RECEPTOR 20A-RELATED"/>
    <property type="match status" value="1"/>
</dbReference>
<evidence type="ECO:0000256" key="12">
    <source>
        <dbReference type="PIRSR" id="PIRSR601508-1"/>
    </source>
</evidence>
<dbReference type="PRINTS" id="PR00177">
    <property type="entry name" value="NMDARECEPTOR"/>
</dbReference>
<dbReference type="Gene3D" id="3.40.190.10">
    <property type="entry name" value="Periplasmic binding protein-like II"/>
    <property type="match status" value="1"/>
</dbReference>
<feature type="binding site" evidence="12">
    <location>
        <position position="628"/>
    </location>
    <ligand>
        <name>L-glutamate</name>
        <dbReference type="ChEBI" id="CHEBI:29985"/>
    </ligand>
</feature>
<dbReference type="InterPro" id="IPR019594">
    <property type="entry name" value="Glu/Gly-bd"/>
</dbReference>
<dbReference type="AlphaFoldDB" id="A0A210PY72"/>
<dbReference type="EMBL" id="NEDP02005399">
    <property type="protein sequence ID" value="OWF41423.1"/>
    <property type="molecule type" value="Genomic_DNA"/>
</dbReference>
<keyword evidence="9" id="KW-0325">Glycoprotein</keyword>